<dbReference type="Proteomes" id="UP001530293">
    <property type="component" value="Unassembled WGS sequence"/>
</dbReference>
<feature type="region of interest" description="Disordered" evidence="1">
    <location>
        <begin position="645"/>
        <end position="675"/>
    </location>
</feature>
<feature type="region of interest" description="Disordered" evidence="1">
    <location>
        <begin position="729"/>
        <end position="756"/>
    </location>
</feature>
<feature type="compositionally biased region" description="Pro residues" evidence="1">
    <location>
        <begin position="651"/>
        <end position="674"/>
    </location>
</feature>
<evidence type="ECO:0008006" key="4">
    <source>
        <dbReference type="Google" id="ProtNLM"/>
    </source>
</evidence>
<feature type="compositionally biased region" description="Basic residues" evidence="1">
    <location>
        <begin position="145"/>
        <end position="157"/>
    </location>
</feature>
<evidence type="ECO:0000313" key="2">
    <source>
        <dbReference type="EMBL" id="KAL3771843.1"/>
    </source>
</evidence>
<comment type="caution">
    <text evidence="2">The sequence shown here is derived from an EMBL/GenBank/DDBJ whole genome shotgun (WGS) entry which is preliminary data.</text>
</comment>
<proteinExistence type="predicted"/>
<dbReference type="AlphaFoldDB" id="A0ABD3N6V3"/>
<dbReference type="Gene3D" id="3.40.390.10">
    <property type="entry name" value="Collagenase (Catalytic Domain)"/>
    <property type="match status" value="1"/>
</dbReference>
<dbReference type="SUPFAM" id="SSF55486">
    <property type="entry name" value="Metalloproteases ('zincins'), catalytic domain"/>
    <property type="match status" value="1"/>
</dbReference>
<keyword evidence="3" id="KW-1185">Reference proteome</keyword>
<gene>
    <name evidence="2" type="ORF">ACHAWU_004402</name>
</gene>
<dbReference type="PANTHER" id="PTHR33683:SF46">
    <property type="entry name" value="SUSHI DOMAIN-CONTAINING PROTEIN"/>
    <property type="match status" value="1"/>
</dbReference>
<dbReference type="PANTHER" id="PTHR33683">
    <property type="entry name" value="1, PUTATIVE-RELATED"/>
    <property type="match status" value="1"/>
</dbReference>
<evidence type="ECO:0000313" key="3">
    <source>
        <dbReference type="Proteomes" id="UP001530293"/>
    </source>
</evidence>
<dbReference type="EMBL" id="JALLBG020000020">
    <property type="protein sequence ID" value="KAL3771843.1"/>
    <property type="molecule type" value="Genomic_DNA"/>
</dbReference>
<sequence length="880" mass="94835">MTALTTTAAAPPPPFSSLAVAANDVDADAPSSTATATTTTTTFTNTRYRITTSRQLNQFIDDDDNEFDDDVAATEFDDDDSITDDDESEMGGTVCESVIAIASTRAFLEDDEDLDFDEDENEIHEDSNINPIKGMSGSSNVGRARITKSRKHSKSNKNKSEHTGEEFVCELLSGDTVPILATPDQVVQLQAALAEGTLVSAVSTIAVQEVTVVTTTSTEGGADATAAGPAAGGEEGEMVEISMEDEYMVEEIVQEAIAASPADVNSTGRFTIESVSLPPGIIQVQTEGTARKRRQLAQRQRELSSYVGTKPVLVVRVTDVNGLAPVGDAHTMSDKFFGTYGDPETMVTQFKSCSYGAFKVVTKQYPQMSAPGVLDVSIPVSLQNTRDVIRKAIHSAVEAKLGFSATPGPFAHVLYVIEKCYVDCGWAAYAYVNSWLSVYHSKYFMYPAVALHEMGHNLNLGHSGGMDGKTYTDHSCLMGNPLFSDDTADMCYNPAKTHQLIMSNGQNGHSGNWYDASRVSTWNAGGSGSVWSGKLVGVAEYDNISVDGRLVLRIVTGGSTDLYVGFNRKTGMNEDNKQGSDMVTVVQAGAGGITYSTSSLKATLTQGQSYYLPNWRGDGSSLEIFVDVIRTDVVPGYAIVRAAITGSGGPANPPTNPPTRVPPTRKPSRPPTPPVRLQSIVLTSSFAHYFVKPFALVVLIDHESHSSPLYLCTSMCPIFHINPSLSPITDEPTSFPSESPTDPQSLNKSLSSGLESSGHRARGIMFTVTAKDRDVIITGMNAITRRNIANEITVYTKPGTYRTEGNASPIVAELHAEEWTEIYRGEIPSQEKRLVSLNDFATSVTIGAGQTQSFYAYVKYGLLYTAAAPLQRKERLESMR</sequence>
<accession>A0ABD3N6V3</accession>
<protein>
    <recommendedName>
        <fullName evidence="4">Peptidase M11 gametolysin domain-containing protein</fullName>
    </recommendedName>
</protein>
<feature type="compositionally biased region" description="Polar residues" evidence="1">
    <location>
        <begin position="729"/>
        <end position="755"/>
    </location>
</feature>
<name>A0ABD3N6V3_9STRA</name>
<dbReference type="InterPro" id="IPR024079">
    <property type="entry name" value="MetalloPept_cat_dom_sf"/>
</dbReference>
<reference evidence="2 3" key="1">
    <citation type="submission" date="2024-10" db="EMBL/GenBank/DDBJ databases">
        <title>Updated reference genomes for cyclostephanoid diatoms.</title>
        <authorList>
            <person name="Roberts W.R."/>
            <person name="Alverson A.J."/>
        </authorList>
    </citation>
    <scope>NUCLEOTIDE SEQUENCE [LARGE SCALE GENOMIC DNA]</scope>
    <source>
        <strain evidence="2 3">AJA232-27</strain>
    </source>
</reference>
<evidence type="ECO:0000256" key="1">
    <source>
        <dbReference type="SAM" id="MobiDB-lite"/>
    </source>
</evidence>
<feature type="region of interest" description="Disordered" evidence="1">
    <location>
        <begin position="123"/>
        <end position="164"/>
    </location>
</feature>
<organism evidence="2 3">
    <name type="scientific">Discostella pseudostelligera</name>
    <dbReference type="NCBI Taxonomy" id="259834"/>
    <lineage>
        <taxon>Eukaryota</taxon>
        <taxon>Sar</taxon>
        <taxon>Stramenopiles</taxon>
        <taxon>Ochrophyta</taxon>
        <taxon>Bacillariophyta</taxon>
        <taxon>Coscinodiscophyceae</taxon>
        <taxon>Thalassiosirophycidae</taxon>
        <taxon>Stephanodiscales</taxon>
        <taxon>Stephanodiscaceae</taxon>
        <taxon>Discostella</taxon>
    </lineage>
</organism>